<feature type="compositionally biased region" description="Polar residues" evidence="2">
    <location>
        <begin position="419"/>
        <end position="429"/>
    </location>
</feature>
<evidence type="ECO:0000256" key="2">
    <source>
        <dbReference type="SAM" id="MobiDB-lite"/>
    </source>
</evidence>
<feature type="coiled-coil region" evidence="1">
    <location>
        <begin position="270"/>
        <end position="324"/>
    </location>
</feature>
<feature type="compositionally biased region" description="Low complexity" evidence="2">
    <location>
        <begin position="502"/>
        <end position="518"/>
    </location>
</feature>
<keyword evidence="4" id="KW-1185">Reference proteome</keyword>
<dbReference type="RefSeq" id="XP_009528996.1">
    <property type="nucleotide sequence ID" value="XM_009530701.1"/>
</dbReference>
<protein>
    <submittedName>
        <fullName evidence="3">Uncharacterized protein</fullName>
    </submittedName>
</protein>
<dbReference type="Proteomes" id="UP000002640">
    <property type="component" value="Unassembled WGS sequence"/>
</dbReference>
<accession>G4ZL25</accession>
<feature type="compositionally biased region" description="Low complexity" evidence="2">
    <location>
        <begin position="385"/>
        <end position="408"/>
    </location>
</feature>
<dbReference type="InParanoid" id="G4ZL25"/>
<feature type="compositionally biased region" description="Low complexity" evidence="2">
    <location>
        <begin position="447"/>
        <end position="461"/>
    </location>
</feature>
<evidence type="ECO:0000313" key="3">
    <source>
        <dbReference type="EMBL" id="EGZ15247.1"/>
    </source>
</evidence>
<proteinExistence type="predicted"/>
<feature type="region of interest" description="Disordered" evidence="2">
    <location>
        <begin position="359"/>
        <end position="623"/>
    </location>
</feature>
<gene>
    <name evidence="3" type="ORF">PHYSODRAFT_333515</name>
</gene>
<evidence type="ECO:0000313" key="4">
    <source>
        <dbReference type="Proteomes" id="UP000002640"/>
    </source>
</evidence>
<feature type="region of interest" description="Disordered" evidence="2">
    <location>
        <begin position="1014"/>
        <end position="1037"/>
    </location>
</feature>
<dbReference type="OMA" id="XSEDSSE"/>
<keyword evidence="1" id="KW-0175">Coiled coil</keyword>
<feature type="compositionally biased region" description="Polar residues" evidence="2">
    <location>
        <begin position="547"/>
        <end position="560"/>
    </location>
</feature>
<feature type="compositionally biased region" description="Low complexity" evidence="2">
    <location>
        <begin position="566"/>
        <end position="590"/>
    </location>
</feature>
<feature type="compositionally biased region" description="Low complexity" evidence="2">
    <location>
        <begin position="45"/>
        <end position="67"/>
    </location>
</feature>
<dbReference type="GeneID" id="20646678"/>
<dbReference type="AlphaFoldDB" id="G4ZL25"/>
<name>G4ZL25_PHYSP</name>
<organism evidence="3 4">
    <name type="scientific">Phytophthora sojae (strain P6497)</name>
    <name type="common">Soybean stem and root rot agent</name>
    <name type="synonym">Phytophthora megasperma f. sp. glycines</name>
    <dbReference type="NCBI Taxonomy" id="1094619"/>
    <lineage>
        <taxon>Eukaryota</taxon>
        <taxon>Sar</taxon>
        <taxon>Stramenopiles</taxon>
        <taxon>Oomycota</taxon>
        <taxon>Peronosporomycetes</taxon>
        <taxon>Peronosporales</taxon>
        <taxon>Peronosporaceae</taxon>
        <taxon>Phytophthora</taxon>
    </lineage>
</organism>
<dbReference type="KEGG" id="psoj:PHYSODRAFT_333515"/>
<evidence type="ECO:0000256" key="1">
    <source>
        <dbReference type="SAM" id="Coils"/>
    </source>
</evidence>
<sequence length="1050" mass="109805">MAPPSRAFADAAAAALRALQCSGPGAVDVATDTSGRRPARQARSAGAPAPIAAGAVPPAPAAPAGDPTLIPAASGTSVDPPPAPPSSPESAAGATETPSPAVPSEEAPDSPPTPPPSASAPPSPTPAPSVMLATRGASVGGEAAVGGRAGAGAGPAEVPPTAVVLGEQQMLELARLVVGVVPSPPARVNAALDHSLQAATNVGEAELSNAKDKLAEEMNLRTKSDYFLVSANSECDQALDLDQDMRSLEKQTLVAEADSAAAVRRNTQLHERISASLVTYNTQLERLRKQLADRDRANVIPARIQALTDENNSLRRANSILRRHSAAHGLDVDTLVLASAGISAAEIDWNLLGLSPPTVTVESPRHDEPSSEEGEESKTTDVPMAESTEATSAPAASVGASAGSPVSTESSSRKRGRQTESASVGNTASQPPPHKRFDRPSVDLRARAAAAAAPSSPRSASGEISPPPRSMVRPPTTARSSWLKSQPLPYEHSDVPLYPRLASRASPPSPAPAQQQESSDVEFGGGMSPSDTSQDDLEPGEIPGVSASAQGVQGSATEPSGTVIEVPSEVSPSAATSVPSPVPSGTAVVGRAPRESAAGVTEGSGGPPDRSPSGESPHESETSEDRAALFLAMFGPDEREETSVAQPVAPSEAPSPLVAATGVPVASQAATVPLPSRLHTRSASVYARAMVTATVTASQWAGPASIAPAVVDASDVAPGLRKLSGLATLFLEPGFTAPGASECWHLIQNASVPLVFEDDLVAPSSVDGIVEFGLWTDPAHPFQVLRQLFPDELYLIDTTGFPSSVAISRRATGRALLVRLWRQGYSYHSTERGDLGFALWERRHWIRGKAVKAYIDNLVSTLGQRNVQVLALRQAWSKYHGERSYRADRLRDQMLHKVWNGAITYDGQPPQRRTEDLLEPSYLQYSFEVMEWVPTTDDWASEVADVDAREPWRNCWFQAPADHPYNTAFAPCNDVPLFVPNGSTRETVASSVVVESSLRTSMVVAPWVAEFANARRSRSPSPDEETKELGEASSAAGSSLGVLAQAVMEI</sequence>
<feature type="region of interest" description="Disordered" evidence="2">
    <location>
        <begin position="25"/>
        <end position="131"/>
    </location>
</feature>
<feature type="compositionally biased region" description="Pro residues" evidence="2">
    <location>
        <begin position="109"/>
        <end position="127"/>
    </location>
</feature>
<reference evidence="3 4" key="1">
    <citation type="journal article" date="2006" name="Science">
        <title>Phytophthora genome sequences uncover evolutionary origins and mechanisms of pathogenesis.</title>
        <authorList>
            <person name="Tyler B.M."/>
            <person name="Tripathy S."/>
            <person name="Zhang X."/>
            <person name="Dehal P."/>
            <person name="Jiang R.H."/>
            <person name="Aerts A."/>
            <person name="Arredondo F.D."/>
            <person name="Baxter L."/>
            <person name="Bensasson D."/>
            <person name="Beynon J.L."/>
            <person name="Chapman J."/>
            <person name="Damasceno C.M."/>
            <person name="Dorrance A.E."/>
            <person name="Dou D."/>
            <person name="Dickerman A.W."/>
            <person name="Dubchak I.L."/>
            <person name="Garbelotto M."/>
            <person name="Gijzen M."/>
            <person name="Gordon S.G."/>
            <person name="Govers F."/>
            <person name="Grunwald N.J."/>
            <person name="Huang W."/>
            <person name="Ivors K.L."/>
            <person name="Jones R.W."/>
            <person name="Kamoun S."/>
            <person name="Krampis K."/>
            <person name="Lamour K.H."/>
            <person name="Lee M.K."/>
            <person name="McDonald W.H."/>
            <person name="Medina M."/>
            <person name="Meijer H.J."/>
            <person name="Nordberg E.K."/>
            <person name="Maclean D.J."/>
            <person name="Ospina-Giraldo M.D."/>
            <person name="Morris P.F."/>
            <person name="Phuntumart V."/>
            <person name="Putnam N.H."/>
            <person name="Rash S."/>
            <person name="Rose J.K."/>
            <person name="Sakihama Y."/>
            <person name="Salamov A.A."/>
            <person name="Savidor A."/>
            <person name="Scheuring C.F."/>
            <person name="Smith B.M."/>
            <person name="Sobral B.W."/>
            <person name="Terry A."/>
            <person name="Torto-Alalibo T.A."/>
            <person name="Win J."/>
            <person name="Xu Z."/>
            <person name="Zhang H."/>
            <person name="Grigoriev I.V."/>
            <person name="Rokhsar D.S."/>
            <person name="Boore J.L."/>
        </authorList>
    </citation>
    <scope>NUCLEOTIDE SEQUENCE [LARGE SCALE GENOMIC DNA]</scope>
    <source>
        <strain evidence="3 4">P6497</strain>
    </source>
</reference>
<dbReference type="EMBL" id="JH159155">
    <property type="protein sequence ID" value="EGZ15247.1"/>
    <property type="molecule type" value="Genomic_DNA"/>
</dbReference>